<reference evidence="1 2" key="1">
    <citation type="journal article" date="2009" name="PLoS Genet.">
        <title>Genomic analysis of the basal lineage fungus Rhizopus oryzae reveals a whole-genome duplication.</title>
        <authorList>
            <person name="Ma L.-J."/>
            <person name="Ibrahim A.S."/>
            <person name="Skory C."/>
            <person name="Grabherr M.G."/>
            <person name="Burger G."/>
            <person name="Butler M."/>
            <person name="Elias M."/>
            <person name="Idnurm A."/>
            <person name="Lang B.F."/>
            <person name="Sone T."/>
            <person name="Abe A."/>
            <person name="Calvo S.E."/>
            <person name="Corrochano L.M."/>
            <person name="Engels R."/>
            <person name="Fu J."/>
            <person name="Hansberg W."/>
            <person name="Kim J.-M."/>
            <person name="Kodira C.D."/>
            <person name="Koehrsen M.J."/>
            <person name="Liu B."/>
            <person name="Miranda-Saavedra D."/>
            <person name="O'Leary S."/>
            <person name="Ortiz-Castellanos L."/>
            <person name="Poulter R."/>
            <person name="Rodriguez-Romero J."/>
            <person name="Ruiz-Herrera J."/>
            <person name="Shen Y.-Q."/>
            <person name="Zeng Q."/>
            <person name="Galagan J."/>
            <person name="Birren B.W."/>
            <person name="Cuomo C.A."/>
            <person name="Wickes B.L."/>
        </authorList>
    </citation>
    <scope>NUCLEOTIDE SEQUENCE [LARGE SCALE GENOMIC DNA]</scope>
    <source>
        <strain evidence="2">RA 99-880 / ATCC MYA-4621 / FGSC 9543 / NRRL 43880</strain>
    </source>
</reference>
<dbReference type="EMBL" id="CH476750">
    <property type="protein sequence ID" value="EIE91498.1"/>
    <property type="molecule type" value="Genomic_DNA"/>
</dbReference>
<evidence type="ECO:0000313" key="2">
    <source>
        <dbReference type="Proteomes" id="UP000009138"/>
    </source>
</evidence>
<dbReference type="RefSeq" id="XP_067526894.1">
    <property type="nucleotide sequence ID" value="XM_067670793.1"/>
</dbReference>
<sequence length="50" mass="5887">MRFSLNKDDSRRSMMKLSPVCARCAERVKESLESMNKHAEVRPYDQVLGW</sequence>
<dbReference type="InParanoid" id="I1CSR8"/>
<dbReference type="VEuPathDB" id="FungiDB:RO3G_16209"/>
<name>I1CSR8_RHIO9</name>
<evidence type="ECO:0000313" key="1">
    <source>
        <dbReference type="EMBL" id="EIE91498.1"/>
    </source>
</evidence>
<organism evidence="1 2">
    <name type="scientific">Rhizopus delemar (strain RA 99-880 / ATCC MYA-4621 / FGSC 9543 / NRRL 43880)</name>
    <name type="common">Mucormycosis agent</name>
    <name type="synonym">Rhizopus arrhizus var. delemar</name>
    <dbReference type="NCBI Taxonomy" id="246409"/>
    <lineage>
        <taxon>Eukaryota</taxon>
        <taxon>Fungi</taxon>
        <taxon>Fungi incertae sedis</taxon>
        <taxon>Mucoromycota</taxon>
        <taxon>Mucoromycotina</taxon>
        <taxon>Mucoromycetes</taxon>
        <taxon>Mucorales</taxon>
        <taxon>Mucorineae</taxon>
        <taxon>Rhizopodaceae</taxon>
        <taxon>Rhizopus</taxon>
    </lineage>
</organism>
<keyword evidence="2" id="KW-1185">Reference proteome</keyword>
<proteinExistence type="predicted"/>
<dbReference type="AlphaFoldDB" id="I1CSR8"/>
<dbReference type="GeneID" id="93623174"/>
<gene>
    <name evidence="1" type="ORF">RO3G_16209</name>
</gene>
<protein>
    <submittedName>
        <fullName evidence="1">Uncharacterized protein</fullName>
    </submittedName>
</protein>
<accession>I1CSR8</accession>
<dbReference type="Proteomes" id="UP000009138">
    <property type="component" value="Unassembled WGS sequence"/>
</dbReference>